<sequence length="51" mass="6162">MRFMIPGFFQKMLRITALFLLFQSRFIQLMIRLLTALKTARKKLIFNVELL</sequence>
<name>A0ABN0AWQ6_CHRGE</name>
<organism evidence="1 2">
    <name type="scientific">Chryseobacterium gleum ATCC 35910</name>
    <dbReference type="NCBI Taxonomy" id="525257"/>
    <lineage>
        <taxon>Bacteria</taxon>
        <taxon>Pseudomonadati</taxon>
        <taxon>Bacteroidota</taxon>
        <taxon>Flavobacteriia</taxon>
        <taxon>Flavobacteriales</taxon>
        <taxon>Weeksellaceae</taxon>
        <taxon>Chryseobacterium group</taxon>
        <taxon>Chryseobacterium</taxon>
    </lineage>
</organism>
<accession>A0ABN0AWQ6</accession>
<evidence type="ECO:0000313" key="2">
    <source>
        <dbReference type="Proteomes" id="UP000002969"/>
    </source>
</evidence>
<protein>
    <submittedName>
        <fullName evidence="1">Uncharacterized protein</fullName>
    </submittedName>
</protein>
<gene>
    <name evidence="1" type="ORF">HMPREF0204_10280</name>
</gene>
<keyword evidence="2" id="KW-1185">Reference proteome</keyword>
<evidence type="ECO:0000313" key="1">
    <source>
        <dbReference type="EMBL" id="EFK37507.1"/>
    </source>
</evidence>
<reference evidence="1" key="1">
    <citation type="submission" date="2010-06" db="EMBL/GenBank/DDBJ databases">
        <authorList>
            <person name="Muzny D."/>
            <person name="Qin X."/>
            <person name="Buhay C."/>
            <person name="Dugan-Rocha S."/>
            <person name="Ding Y."/>
            <person name="Chen G."/>
            <person name="Hawes A."/>
            <person name="Holder M."/>
            <person name="Jhangiani S."/>
            <person name="Johnson A."/>
            <person name="Khan Z."/>
            <person name="Li Z."/>
            <person name="Liu W."/>
            <person name="Liu X."/>
            <person name="Perez L."/>
            <person name="Shen H."/>
            <person name="Wang Q."/>
            <person name="Watt J."/>
            <person name="Xi L."/>
            <person name="Xin Y."/>
            <person name="Zhou J."/>
            <person name="Deng J."/>
            <person name="Jiang H."/>
            <person name="Liu Y."/>
            <person name="Qu J."/>
            <person name="Song X.-Z."/>
            <person name="Zhang L."/>
            <person name="Villasana D."/>
            <person name="Johnson A."/>
            <person name="Liu J."/>
            <person name="Liyanage D."/>
            <person name="Lorensuhewa L."/>
            <person name="Robinson T."/>
            <person name="Song A."/>
            <person name="Song B.-B."/>
            <person name="Dinh H."/>
            <person name="Thornton R."/>
            <person name="Coyle M."/>
            <person name="Francisco L."/>
            <person name="Jackson L."/>
            <person name="Javaid M."/>
            <person name="Korchina V."/>
            <person name="Kovar C."/>
            <person name="Mata R."/>
            <person name="Mathew T."/>
            <person name="Ngo R."/>
            <person name="Nguyen L."/>
            <person name="Nguyen N."/>
            <person name="Okwuonu G."/>
            <person name="Ongeri F."/>
            <person name="Pham C."/>
            <person name="Simmons D."/>
            <person name="Wilczek-Boney K."/>
            <person name="Hale W."/>
            <person name="Jakkamsetti A."/>
            <person name="Pham P."/>
            <person name="Ruth R."/>
            <person name="San Lucas F."/>
            <person name="Warren J."/>
            <person name="Zhang J."/>
            <person name="Zhao Z."/>
            <person name="Zhou C."/>
            <person name="Zhu D."/>
            <person name="Lee S."/>
            <person name="Bess C."/>
            <person name="Blankenburg K."/>
            <person name="Forbes L."/>
            <person name="Fu Q."/>
            <person name="Gubbala S."/>
            <person name="Hirani K."/>
            <person name="Jayaseelan J.C."/>
            <person name="Lara F."/>
            <person name="Munidasa M."/>
            <person name="Palculict T."/>
            <person name="Patil S."/>
            <person name="Pu L.-L."/>
            <person name="Saada N."/>
            <person name="Tang L."/>
            <person name="Weissenberger G."/>
            <person name="Zhu Y."/>
            <person name="Hemphill L."/>
            <person name="Shang Y."/>
            <person name="Youmans B."/>
            <person name="Ayvaz T."/>
            <person name="Ross M."/>
            <person name="Santibanez J."/>
            <person name="Aqrawi P."/>
            <person name="Gross S."/>
            <person name="Joshi V."/>
            <person name="Fowler G."/>
            <person name="Nazareth L."/>
            <person name="Reid J."/>
            <person name="Worley K."/>
            <person name="Petrosino J."/>
            <person name="Highlander S."/>
            <person name="Gibbs R."/>
        </authorList>
    </citation>
    <scope>NUCLEOTIDE SEQUENCE [LARGE SCALE GENOMIC DNA]</scope>
    <source>
        <strain evidence="1">ATCC 35910</strain>
    </source>
</reference>
<dbReference type="EMBL" id="ACKQ02000002">
    <property type="protein sequence ID" value="EFK37507.1"/>
    <property type="molecule type" value="Genomic_DNA"/>
</dbReference>
<proteinExistence type="predicted"/>
<dbReference type="Proteomes" id="UP000002969">
    <property type="component" value="Unassembled WGS sequence"/>
</dbReference>
<comment type="caution">
    <text evidence="1">The sequence shown here is derived from an EMBL/GenBank/DDBJ whole genome shotgun (WGS) entry which is preliminary data.</text>
</comment>